<feature type="domain" description="tRNAHis guanylyltransferase catalytic" evidence="1">
    <location>
        <begin position="10"/>
        <end position="187"/>
    </location>
</feature>
<keyword evidence="3" id="KW-1185">Reference proteome</keyword>
<sequence length="312" mass="35871">MSHPKEILGDRMKQYENNVNNLLTIQPGQSFIIRLDGHGFSKFTKSFVKPWDIRIHNAMIETATELFKSFNPYLIYTFSDEITMCFPAIQQELTTTTTTTTTTNTTTTTTTTTEATESTKLEDKDIYPAIAYSGKIQKLVTLSAGLASTVFYKSIMKQAYEKPKDNNLIDKLDSATPHFDSRIFIVPNHHEIIQNLIWRSCYDCARNSVSGLAQAHFSHKSIFGLALPELKKKLLTEKNIDFEAEPDWYKYGVFIKKQYYNLQTVNPKTNEPITALRSKFRTDSFNINHLIDAQHYLTQKCLPLDYNLSFRT</sequence>
<comment type="caution">
    <text evidence="2">The sequence shown here is derived from an EMBL/GenBank/DDBJ whole genome shotgun (WGS) entry which is preliminary data.</text>
</comment>
<dbReference type="OMA" id="NIIWRCR"/>
<evidence type="ECO:0000313" key="2">
    <source>
        <dbReference type="EMBL" id="KYQ90124.1"/>
    </source>
</evidence>
<dbReference type="FunCoup" id="A0A151Z8J5">
    <property type="interactions" value="3"/>
</dbReference>
<dbReference type="EMBL" id="LODT01000037">
    <property type="protein sequence ID" value="KYQ90124.1"/>
    <property type="molecule type" value="Genomic_DNA"/>
</dbReference>
<dbReference type="GO" id="GO:0000287">
    <property type="term" value="F:magnesium ion binding"/>
    <property type="evidence" value="ECO:0007669"/>
    <property type="project" value="InterPro"/>
</dbReference>
<gene>
    <name evidence="2" type="ORF">DLAC_08709</name>
</gene>
<dbReference type="PANTHER" id="PTHR12729">
    <property type="entry name" value="TRNA(HIS) GUANYLYLTRANSFERASE-RELATED"/>
    <property type="match status" value="1"/>
</dbReference>
<reference evidence="2 3" key="1">
    <citation type="submission" date="2015-12" db="EMBL/GenBank/DDBJ databases">
        <title>Dictyostelia acquired genes for synthesis and detection of signals that induce cell-type specialization by lateral gene transfer from prokaryotes.</title>
        <authorList>
            <person name="Gloeckner G."/>
            <person name="Schaap P."/>
        </authorList>
    </citation>
    <scope>NUCLEOTIDE SEQUENCE [LARGE SCALE GENOMIC DNA]</scope>
    <source>
        <strain evidence="2 3">TK</strain>
    </source>
</reference>
<proteinExistence type="predicted"/>
<dbReference type="AlphaFoldDB" id="A0A151Z8J5"/>
<evidence type="ECO:0000259" key="1">
    <source>
        <dbReference type="Pfam" id="PF04446"/>
    </source>
</evidence>
<dbReference type="Proteomes" id="UP000076078">
    <property type="component" value="Unassembled WGS sequence"/>
</dbReference>
<dbReference type="Pfam" id="PF04446">
    <property type="entry name" value="Thg1"/>
    <property type="match status" value="1"/>
</dbReference>
<dbReference type="InterPro" id="IPR007537">
    <property type="entry name" value="tRNAHis_GuaTrfase_Thg1"/>
</dbReference>
<dbReference type="InParanoid" id="A0A151Z8J5"/>
<organism evidence="2 3">
    <name type="scientific">Tieghemostelium lacteum</name>
    <name type="common">Slime mold</name>
    <name type="synonym">Dictyostelium lacteum</name>
    <dbReference type="NCBI Taxonomy" id="361077"/>
    <lineage>
        <taxon>Eukaryota</taxon>
        <taxon>Amoebozoa</taxon>
        <taxon>Evosea</taxon>
        <taxon>Eumycetozoa</taxon>
        <taxon>Dictyostelia</taxon>
        <taxon>Dictyosteliales</taxon>
        <taxon>Raperosteliaceae</taxon>
        <taxon>Tieghemostelium</taxon>
    </lineage>
</organism>
<dbReference type="PANTHER" id="PTHR12729:SF1">
    <property type="entry name" value="TRNAHIS GUANYLYLTRANSFERASE CATALYTIC DOMAIN-CONTAINING PROTEIN"/>
    <property type="match status" value="1"/>
</dbReference>
<accession>A0A151Z8J5</accession>
<dbReference type="InterPro" id="IPR024956">
    <property type="entry name" value="tRNAHis_GuaTrfase_cat"/>
</dbReference>
<dbReference type="InterPro" id="IPR038469">
    <property type="entry name" value="tRNAHis_GuaTrfase_Thg1_sf"/>
</dbReference>
<protein>
    <recommendedName>
        <fullName evidence="1">tRNAHis guanylyltransferase catalytic domain-containing protein</fullName>
    </recommendedName>
</protein>
<name>A0A151Z8J5_TIELA</name>
<dbReference type="GO" id="GO:0006400">
    <property type="term" value="P:tRNA modification"/>
    <property type="evidence" value="ECO:0007669"/>
    <property type="project" value="InterPro"/>
</dbReference>
<evidence type="ECO:0000313" key="3">
    <source>
        <dbReference type="Proteomes" id="UP000076078"/>
    </source>
</evidence>
<dbReference type="Gene3D" id="3.30.70.3000">
    <property type="match status" value="1"/>
</dbReference>
<dbReference type="GO" id="GO:0008193">
    <property type="term" value="F:tRNA guanylyltransferase activity"/>
    <property type="evidence" value="ECO:0007669"/>
    <property type="project" value="InterPro"/>
</dbReference>
<dbReference type="OrthoDB" id="5959761at2759"/>